<dbReference type="AlphaFoldDB" id="A0A562RBP8"/>
<dbReference type="InterPro" id="IPR038727">
    <property type="entry name" value="NadR/Ttd14_AAA_dom"/>
</dbReference>
<dbReference type="SUPFAM" id="SSF52374">
    <property type="entry name" value="Nucleotidylyl transferase"/>
    <property type="match status" value="1"/>
</dbReference>
<dbReference type="InterPro" id="IPR027417">
    <property type="entry name" value="P-loop_NTPase"/>
</dbReference>
<reference evidence="2 3" key="1">
    <citation type="journal article" date="2015" name="Stand. Genomic Sci.">
        <title>Genomic Encyclopedia of Bacterial and Archaeal Type Strains, Phase III: the genomes of soil and plant-associated and newly described type strains.</title>
        <authorList>
            <person name="Whitman W.B."/>
            <person name="Woyke T."/>
            <person name="Klenk H.P."/>
            <person name="Zhou Y."/>
            <person name="Lilburn T.G."/>
            <person name="Beck B.J."/>
            <person name="De Vos P."/>
            <person name="Vandamme P."/>
            <person name="Eisen J.A."/>
            <person name="Garrity G."/>
            <person name="Hugenholtz P."/>
            <person name="Kyrpides N.C."/>
        </authorList>
    </citation>
    <scope>NUCLEOTIDE SEQUENCE [LARGE SCALE GENOMIC DNA]</scope>
    <source>
        <strain evidence="2 3">CGMCC 1.10822</strain>
    </source>
</reference>
<dbReference type="Gene3D" id="3.40.50.620">
    <property type="entry name" value="HUPs"/>
    <property type="match status" value="1"/>
</dbReference>
<keyword evidence="3" id="KW-1185">Reference proteome</keyword>
<dbReference type="Pfam" id="PF13521">
    <property type="entry name" value="AAA_28"/>
    <property type="match status" value="1"/>
</dbReference>
<name>A0A562RBP8_9BURK</name>
<gene>
    <name evidence="2" type="ORF">IP91_02306</name>
</gene>
<dbReference type="SUPFAM" id="SSF52540">
    <property type="entry name" value="P-loop containing nucleoside triphosphate hydrolases"/>
    <property type="match status" value="1"/>
</dbReference>
<dbReference type="Proteomes" id="UP000318431">
    <property type="component" value="Unassembled WGS sequence"/>
</dbReference>
<dbReference type="RefSeq" id="WP_145649107.1">
    <property type="nucleotide sequence ID" value="NZ_VLLB01000003.1"/>
</dbReference>
<dbReference type="EMBL" id="VLLB01000003">
    <property type="protein sequence ID" value="TWI66489.1"/>
    <property type="molecule type" value="Genomic_DNA"/>
</dbReference>
<dbReference type="PANTHER" id="PTHR37512">
    <property type="entry name" value="TRIFUNCTIONAL NAD BIOSYNTHESIS/REGULATOR PROTEIN NADR"/>
    <property type="match status" value="1"/>
</dbReference>
<keyword evidence="2" id="KW-0808">Transferase</keyword>
<proteinExistence type="predicted"/>
<keyword evidence="2" id="KW-0548">Nucleotidyltransferase</keyword>
<dbReference type="OrthoDB" id="9151999at2"/>
<dbReference type="InterPro" id="IPR052735">
    <property type="entry name" value="NAD_biosynth-regulator"/>
</dbReference>
<protein>
    <submittedName>
        <fullName evidence="2">NadR type nicotinamide-nucleotide adenylyltransferase</fullName>
    </submittedName>
</protein>
<dbReference type="PANTHER" id="PTHR37512:SF1">
    <property type="entry name" value="NADR_TTD14 AAA DOMAIN-CONTAINING PROTEIN"/>
    <property type="match status" value="1"/>
</dbReference>
<evidence type="ECO:0000259" key="1">
    <source>
        <dbReference type="Pfam" id="PF13521"/>
    </source>
</evidence>
<evidence type="ECO:0000313" key="2">
    <source>
        <dbReference type="EMBL" id="TWI66489.1"/>
    </source>
</evidence>
<accession>A0A562RBP8</accession>
<comment type="caution">
    <text evidence="2">The sequence shown here is derived from an EMBL/GenBank/DDBJ whole genome shotgun (WGS) entry which is preliminary data.</text>
</comment>
<organism evidence="2 3">
    <name type="scientific">Pseudoduganella lurida</name>
    <dbReference type="NCBI Taxonomy" id="1036180"/>
    <lineage>
        <taxon>Bacteria</taxon>
        <taxon>Pseudomonadati</taxon>
        <taxon>Pseudomonadota</taxon>
        <taxon>Betaproteobacteria</taxon>
        <taxon>Burkholderiales</taxon>
        <taxon>Oxalobacteraceae</taxon>
        <taxon>Telluria group</taxon>
        <taxon>Pseudoduganella</taxon>
    </lineage>
</organism>
<feature type="domain" description="NadR/Ttd14 AAA" evidence="1">
    <location>
        <begin position="179"/>
        <end position="331"/>
    </location>
</feature>
<evidence type="ECO:0000313" key="3">
    <source>
        <dbReference type="Proteomes" id="UP000318431"/>
    </source>
</evidence>
<sequence>MTFRTGLVVGKFCPLHLGHELVIRHAARHCSDVVVISYTKPEFPGCEPPRRERWLRERFPEADVLVLDDARLAAHCTARGLPVRTLPDNTAPDEMHREFVAWLCTALLGRTVDAVFTSESYGDGFAATLARRFGHPVQHVCVDRARHEIPVSGTTVRADVGRHRALLAPSVYADFVPRAAFLGGESSGKSTLAGRFGAVAGNACVPEFGREWWHRRGGEFGFDDMLHIARTQVGMEHERVAQTSGWLACDTTPLTTLFYSLDLFGRADPELERLARRPYDAVFLCAPDFAFVQDGTRREPAFRLQQHAWYVCQLHERGVPYVELAGTIEERLAVVLATTGRIA</sequence>
<dbReference type="Gene3D" id="3.40.50.300">
    <property type="entry name" value="P-loop containing nucleotide triphosphate hydrolases"/>
    <property type="match status" value="1"/>
</dbReference>
<dbReference type="InterPro" id="IPR014729">
    <property type="entry name" value="Rossmann-like_a/b/a_fold"/>
</dbReference>
<dbReference type="GO" id="GO:0016779">
    <property type="term" value="F:nucleotidyltransferase activity"/>
    <property type="evidence" value="ECO:0007669"/>
    <property type="project" value="UniProtKB-KW"/>
</dbReference>